<reference evidence="2" key="1">
    <citation type="journal article" date="2015" name="Genome Announc.">
        <title>Draft Genome Sequence of Tolypothrix boutellei Strain VB521301.</title>
        <authorList>
            <person name="Chandrababunaidu M.M."/>
            <person name="Singh D."/>
            <person name="Sen D."/>
            <person name="Bhan S."/>
            <person name="Das S."/>
            <person name="Gupta A."/>
            <person name="Adhikary S.P."/>
            <person name="Tripathy S."/>
        </authorList>
    </citation>
    <scope>NUCLEOTIDE SEQUENCE</scope>
    <source>
        <strain evidence="2">VB521301</strain>
    </source>
</reference>
<name>A0A0C1RDG7_9CYAN</name>
<dbReference type="AlphaFoldDB" id="A0A0C1RDG7"/>
<evidence type="ECO:0000313" key="1">
    <source>
        <dbReference type="EMBL" id="KAF3884333.1"/>
    </source>
</evidence>
<evidence type="ECO:0000313" key="3">
    <source>
        <dbReference type="Proteomes" id="UP000029738"/>
    </source>
</evidence>
<keyword evidence="3" id="KW-1185">Reference proteome</keyword>
<dbReference type="RefSeq" id="WP_038093354.1">
    <property type="nucleotide sequence ID" value="NZ_JHEG04000001.1"/>
</dbReference>
<dbReference type="EMBL" id="JHEG04000001">
    <property type="protein sequence ID" value="KAF3884333.1"/>
    <property type="molecule type" value="Genomic_DNA"/>
</dbReference>
<organism evidence="2">
    <name type="scientific">Tolypothrix bouteillei VB521301</name>
    <dbReference type="NCBI Taxonomy" id="1479485"/>
    <lineage>
        <taxon>Bacteria</taxon>
        <taxon>Bacillati</taxon>
        <taxon>Cyanobacteriota</taxon>
        <taxon>Cyanophyceae</taxon>
        <taxon>Nostocales</taxon>
        <taxon>Tolypothrichaceae</taxon>
        <taxon>Tolypothrix</taxon>
    </lineage>
</organism>
<dbReference type="Proteomes" id="UP000029738">
    <property type="component" value="Unassembled WGS sequence"/>
</dbReference>
<dbReference type="EMBL" id="JHEG02000012">
    <property type="protein sequence ID" value="KIE13668.1"/>
    <property type="molecule type" value="Genomic_DNA"/>
</dbReference>
<sequence>MDKSIAYWDKAIAYYRQVGDVQQVGRMLIEQSQIYNSFGQSRKAIAVNGIAHEFDYQSVFINRVANAQPGSSLDSQRPGLEVREGKTLALLS</sequence>
<reference evidence="1" key="2">
    <citation type="submission" date="2019-11" db="EMBL/GenBank/DDBJ databases">
        <title>Improved Assembly of Tolypothrix boutellei genome.</title>
        <authorList>
            <person name="Sarangi A.N."/>
            <person name="Mukherjee M."/>
            <person name="Ghosh S."/>
            <person name="Singh D."/>
            <person name="Das A."/>
            <person name="Kant S."/>
            <person name="Prusty A."/>
            <person name="Tripathy S."/>
        </authorList>
    </citation>
    <scope>NUCLEOTIDE SEQUENCE</scope>
    <source>
        <strain evidence="1">VB521301</strain>
    </source>
</reference>
<protein>
    <submittedName>
        <fullName evidence="2">Uncharacterized protein</fullName>
    </submittedName>
</protein>
<dbReference type="STRING" id="1479485.DA73_0203070"/>
<evidence type="ECO:0000313" key="2">
    <source>
        <dbReference type="EMBL" id="KIE13668.1"/>
    </source>
</evidence>
<proteinExistence type="predicted"/>
<accession>A0A0C1RDG7</accession>
<gene>
    <name evidence="2" type="ORF">DA73_0203070</name>
    <name evidence="1" type="ORF">DA73_0400001665</name>
</gene>
<comment type="caution">
    <text evidence="2">The sequence shown here is derived from an EMBL/GenBank/DDBJ whole genome shotgun (WGS) entry which is preliminary data.</text>
</comment>